<dbReference type="AlphaFoldDB" id="A0A9W4XRP0"/>
<evidence type="ECO:0000256" key="1">
    <source>
        <dbReference type="SAM" id="MobiDB-lite"/>
    </source>
</evidence>
<feature type="region of interest" description="Disordered" evidence="1">
    <location>
        <begin position="35"/>
        <end position="65"/>
    </location>
</feature>
<organism evidence="2 3">
    <name type="scientific">Periconia digitata</name>
    <dbReference type="NCBI Taxonomy" id="1303443"/>
    <lineage>
        <taxon>Eukaryota</taxon>
        <taxon>Fungi</taxon>
        <taxon>Dikarya</taxon>
        <taxon>Ascomycota</taxon>
        <taxon>Pezizomycotina</taxon>
        <taxon>Dothideomycetes</taxon>
        <taxon>Pleosporomycetidae</taxon>
        <taxon>Pleosporales</taxon>
        <taxon>Massarineae</taxon>
        <taxon>Periconiaceae</taxon>
        <taxon>Periconia</taxon>
    </lineage>
</organism>
<dbReference type="Proteomes" id="UP001152607">
    <property type="component" value="Unassembled WGS sequence"/>
</dbReference>
<comment type="caution">
    <text evidence="2">The sequence shown here is derived from an EMBL/GenBank/DDBJ whole genome shotgun (WGS) entry which is preliminary data.</text>
</comment>
<reference evidence="2" key="1">
    <citation type="submission" date="2023-01" db="EMBL/GenBank/DDBJ databases">
        <authorList>
            <person name="Van Ghelder C."/>
            <person name="Rancurel C."/>
        </authorList>
    </citation>
    <scope>NUCLEOTIDE SEQUENCE</scope>
    <source>
        <strain evidence="2">CNCM I-4278</strain>
    </source>
</reference>
<dbReference type="EMBL" id="CAOQHR010000008">
    <property type="protein sequence ID" value="CAI6338180.1"/>
    <property type="molecule type" value="Genomic_DNA"/>
</dbReference>
<name>A0A9W4XRP0_9PLEO</name>
<accession>A0A9W4XRP0</accession>
<protein>
    <submittedName>
        <fullName evidence="2">Uncharacterized protein</fullName>
    </submittedName>
</protein>
<evidence type="ECO:0000313" key="2">
    <source>
        <dbReference type="EMBL" id="CAI6338180.1"/>
    </source>
</evidence>
<evidence type="ECO:0000313" key="3">
    <source>
        <dbReference type="Proteomes" id="UP001152607"/>
    </source>
</evidence>
<keyword evidence="3" id="KW-1185">Reference proteome</keyword>
<proteinExistence type="predicted"/>
<sequence>MHVIPSIQQNNDIFPPKFRTPYIVTFRAFEQPQHSRRRRRLRLSISIGPPPIPENRTSSKNSRDHESLKCCSFRPKATSVRFISCPDLSFKILCSSSKNSRKHVSTTLIVSNKRNNNGHGPKSIVLDPPKTICTSSTNCPEIMIHARINLNKTNMDCVQKVFEKSFKFLLQIPSKNSPC</sequence>
<gene>
    <name evidence="2" type="ORF">PDIGIT_LOCUS11306</name>
</gene>